<dbReference type="EMBL" id="ADBJ01000043">
    <property type="protein sequence ID" value="EFA77421.1"/>
    <property type="molecule type" value="Genomic_DNA"/>
</dbReference>
<feature type="transmembrane region" description="Helical" evidence="1">
    <location>
        <begin position="42"/>
        <end position="61"/>
    </location>
</feature>
<dbReference type="GeneID" id="31368104"/>
<evidence type="ECO:0000256" key="1">
    <source>
        <dbReference type="SAM" id="Phobius"/>
    </source>
</evidence>
<evidence type="ECO:0000313" key="4">
    <source>
        <dbReference type="Proteomes" id="UP000001396"/>
    </source>
</evidence>
<evidence type="ECO:0000259" key="2">
    <source>
        <dbReference type="Pfam" id="PF08525"/>
    </source>
</evidence>
<comment type="caution">
    <text evidence="3">The sequence shown here is derived from an EMBL/GenBank/DDBJ whole genome shotgun (WGS) entry which is preliminary data.</text>
</comment>
<feature type="transmembrane region" description="Helical" evidence="1">
    <location>
        <begin position="12"/>
        <end position="30"/>
    </location>
</feature>
<name>D3BN59_HETP5</name>
<dbReference type="FunCoup" id="D3BN59">
    <property type="interactions" value="805"/>
</dbReference>
<proteinExistence type="predicted"/>
<dbReference type="Proteomes" id="UP000001396">
    <property type="component" value="Unassembled WGS sequence"/>
</dbReference>
<keyword evidence="1" id="KW-0812">Transmembrane</keyword>
<organism evidence="3 4">
    <name type="scientific">Heterostelium pallidum (strain ATCC 26659 / Pp 5 / PN500)</name>
    <name type="common">Cellular slime mold</name>
    <name type="synonym">Polysphondylium pallidum</name>
    <dbReference type="NCBI Taxonomy" id="670386"/>
    <lineage>
        <taxon>Eukaryota</taxon>
        <taxon>Amoebozoa</taxon>
        <taxon>Evosea</taxon>
        <taxon>Eumycetozoa</taxon>
        <taxon>Dictyostelia</taxon>
        <taxon>Acytosteliales</taxon>
        <taxon>Acytosteliaceae</taxon>
        <taxon>Heterostelium</taxon>
    </lineage>
</organism>
<dbReference type="Pfam" id="PF08525">
    <property type="entry name" value="OapA_N"/>
    <property type="match status" value="1"/>
</dbReference>
<dbReference type="RefSeq" id="XP_020429550.1">
    <property type="nucleotide sequence ID" value="XM_020583363.1"/>
</dbReference>
<accession>D3BN59</accession>
<dbReference type="InterPro" id="IPR013731">
    <property type="entry name" value="OapA_N"/>
</dbReference>
<dbReference type="InParanoid" id="D3BN59"/>
<sequence length="74" mass="9055">MTPYLKLIRISKHGWSALIYFIYFITRYAYDLLLNLPLSHRILLSVLYIVILMTMIFRYFYGSPVKYLQEYFVF</sequence>
<reference evidence="3 4" key="1">
    <citation type="journal article" date="2011" name="Genome Res.">
        <title>Phylogeny-wide analysis of social amoeba genomes highlights ancient origins for complex intercellular communication.</title>
        <authorList>
            <person name="Heidel A.J."/>
            <person name="Lawal H.M."/>
            <person name="Felder M."/>
            <person name="Schilde C."/>
            <person name="Helps N.R."/>
            <person name="Tunggal B."/>
            <person name="Rivero F."/>
            <person name="John U."/>
            <person name="Schleicher M."/>
            <person name="Eichinger L."/>
            <person name="Platzer M."/>
            <person name="Noegel A.A."/>
            <person name="Schaap P."/>
            <person name="Gloeckner G."/>
        </authorList>
    </citation>
    <scope>NUCLEOTIDE SEQUENCE [LARGE SCALE GENOMIC DNA]</scope>
    <source>
        <strain evidence="4">ATCC 26659 / Pp 5 / PN500</strain>
    </source>
</reference>
<evidence type="ECO:0000313" key="3">
    <source>
        <dbReference type="EMBL" id="EFA77421.1"/>
    </source>
</evidence>
<feature type="domain" description="Opacity-associated protein A-like N-terminal" evidence="2">
    <location>
        <begin position="32"/>
        <end position="57"/>
    </location>
</feature>
<gene>
    <name evidence="3" type="ORF">PPL_12637</name>
</gene>
<dbReference type="OMA" id="FITRYAY"/>
<keyword evidence="4" id="KW-1185">Reference proteome</keyword>
<keyword evidence="1" id="KW-0472">Membrane</keyword>
<keyword evidence="1" id="KW-1133">Transmembrane helix</keyword>
<dbReference type="AlphaFoldDB" id="D3BN59"/>
<protein>
    <recommendedName>
        <fullName evidence="2">Opacity-associated protein A-like N-terminal domain-containing protein</fullName>
    </recommendedName>
</protein>